<dbReference type="Proteomes" id="UP001303160">
    <property type="component" value="Unassembled WGS sequence"/>
</dbReference>
<name>A0AAN6XD58_9PEZI</name>
<reference evidence="2" key="1">
    <citation type="journal article" date="2023" name="Mol. Phylogenet. Evol.">
        <title>Genome-scale phylogeny and comparative genomics of the fungal order Sordariales.</title>
        <authorList>
            <person name="Hensen N."/>
            <person name="Bonometti L."/>
            <person name="Westerberg I."/>
            <person name="Brannstrom I.O."/>
            <person name="Guillou S."/>
            <person name="Cros-Aarteil S."/>
            <person name="Calhoun S."/>
            <person name="Haridas S."/>
            <person name="Kuo A."/>
            <person name="Mondo S."/>
            <person name="Pangilinan J."/>
            <person name="Riley R."/>
            <person name="LaButti K."/>
            <person name="Andreopoulos B."/>
            <person name="Lipzen A."/>
            <person name="Chen C."/>
            <person name="Yan M."/>
            <person name="Daum C."/>
            <person name="Ng V."/>
            <person name="Clum A."/>
            <person name="Steindorff A."/>
            <person name="Ohm R.A."/>
            <person name="Martin F."/>
            <person name="Silar P."/>
            <person name="Natvig D.O."/>
            <person name="Lalanne C."/>
            <person name="Gautier V."/>
            <person name="Ament-Velasquez S.L."/>
            <person name="Kruys A."/>
            <person name="Hutchinson M.I."/>
            <person name="Powell A.J."/>
            <person name="Barry K."/>
            <person name="Miller A.N."/>
            <person name="Grigoriev I.V."/>
            <person name="Debuchy R."/>
            <person name="Gladieux P."/>
            <person name="Hiltunen Thoren M."/>
            <person name="Johannesson H."/>
        </authorList>
    </citation>
    <scope>NUCLEOTIDE SEQUENCE</scope>
    <source>
        <strain evidence="2">CBS 315.58</strain>
    </source>
</reference>
<evidence type="ECO:0000313" key="3">
    <source>
        <dbReference type="Proteomes" id="UP001303160"/>
    </source>
</evidence>
<feature type="signal peptide" evidence="1">
    <location>
        <begin position="1"/>
        <end position="21"/>
    </location>
</feature>
<gene>
    <name evidence="2" type="ORF">QBC40DRAFT_283779</name>
</gene>
<evidence type="ECO:0008006" key="4">
    <source>
        <dbReference type="Google" id="ProtNLM"/>
    </source>
</evidence>
<accession>A0AAN6XD58</accession>
<feature type="chain" id="PRO_5042968683" description="Secreted protein" evidence="1">
    <location>
        <begin position="22"/>
        <end position="75"/>
    </location>
</feature>
<reference evidence="2" key="2">
    <citation type="submission" date="2023-05" db="EMBL/GenBank/DDBJ databases">
        <authorList>
            <consortium name="Lawrence Berkeley National Laboratory"/>
            <person name="Steindorff A."/>
            <person name="Hensen N."/>
            <person name="Bonometti L."/>
            <person name="Westerberg I."/>
            <person name="Brannstrom I.O."/>
            <person name="Guillou S."/>
            <person name="Cros-Aarteil S."/>
            <person name="Calhoun S."/>
            <person name="Haridas S."/>
            <person name="Kuo A."/>
            <person name="Mondo S."/>
            <person name="Pangilinan J."/>
            <person name="Riley R."/>
            <person name="Labutti K."/>
            <person name="Andreopoulos B."/>
            <person name="Lipzen A."/>
            <person name="Chen C."/>
            <person name="Yanf M."/>
            <person name="Daum C."/>
            <person name="Ng V."/>
            <person name="Clum A."/>
            <person name="Ohm R."/>
            <person name="Martin F."/>
            <person name="Silar P."/>
            <person name="Natvig D."/>
            <person name="Lalanne C."/>
            <person name="Gautier V."/>
            <person name="Ament-Velasquez S.L."/>
            <person name="Kruys A."/>
            <person name="Hutchinson M.I."/>
            <person name="Powell A.J."/>
            <person name="Barry K."/>
            <person name="Miller A.N."/>
            <person name="Grigoriev I.V."/>
            <person name="Debuchy R."/>
            <person name="Gladieux P."/>
            <person name="Thoren M.H."/>
            <person name="Johannesson H."/>
        </authorList>
    </citation>
    <scope>NUCLEOTIDE SEQUENCE</scope>
    <source>
        <strain evidence="2">CBS 315.58</strain>
    </source>
</reference>
<proteinExistence type="predicted"/>
<keyword evidence="1" id="KW-0732">Signal</keyword>
<evidence type="ECO:0000256" key="1">
    <source>
        <dbReference type="SAM" id="SignalP"/>
    </source>
</evidence>
<protein>
    <recommendedName>
        <fullName evidence="4">Secreted protein</fullName>
    </recommendedName>
</protein>
<dbReference type="EMBL" id="MU863946">
    <property type="protein sequence ID" value="KAK4198450.1"/>
    <property type="molecule type" value="Genomic_DNA"/>
</dbReference>
<sequence length="75" mass="7992">MAGGVVWVCCWLLFVGTLSSGSTTVVVDGVTSIMVVFTHRYPVCFHLLERSSCGISRTASCADREVHSGEVPSSL</sequence>
<keyword evidence="3" id="KW-1185">Reference proteome</keyword>
<evidence type="ECO:0000313" key="2">
    <source>
        <dbReference type="EMBL" id="KAK4198450.1"/>
    </source>
</evidence>
<organism evidence="2 3">
    <name type="scientific">Triangularia verruculosa</name>
    <dbReference type="NCBI Taxonomy" id="2587418"/>
    <lineage>
        <taxon>Eukaryota</taxon>
        <taxon>Fungi</taxon>
        <taxon>Dikarya</taxon>
        <taxon>Ascomycota</taxon>
        <taxon>Pezizomycotina</taxon>
        <taxon>Sordariomycetes</taxon>
        <taxon>Sordariomycetidae</taxon>
        <taxon>Sordariales</taxon>
        <taxon>Podosporaceae</taxon>
        <taxon>Triangularia</taxon>
    </lineage>
</organism>
<dbReference type="AlphaFoldDB" id="A0AAN6XD58"/>
<comment type="caution">
    <text evidence="2">The sequence shown here is derived from an EMBL/GenBank/DDBJ whole genome shotgun (WGS) entry which is preliminary data.</text>
</comment>